<accession>A0ACC0IX74</accession>
<name>A0ACC0IX74_9ERIC</name>
<protein>
    <submittedName>
        <fullName evidence="1">Uncharacterized protein</fullName>
    </submittedName>
</protein>
<reference evidence="1 2" key="1">
    <citation type="journal article" date="2022" name="Plant J.">
        <title>Chromosome-level genome of Camellia lanceoleosa provides a valuable resource for understanding genome evolution and self-incompatibility.</title>
        <authorList>
            <person name="Gong W."/>
            <person name="Xiao S."/>
            <person name="Wang L."/>
            <person name="Liao Z."/>
            <person name="Chang Y."/>
            <person name="Mo W."/>
            <person name="Hu G."/>
            <person name="Li W."/>
            <person name="Zhao G."/>
            <person name="Zhu H."/>
            <person name="Hu X."/>
            <person name="Ji K."/>
            <person name="Xiang X."/>
            <person name="Song Q."/>
            <person name="Yuan D."/>
            <person name="Jin S."/>
            <person name="Zhang L."/>
        </authorList>
    </citation>
    <scope>NUCLEOTIDE SEQUENCE [LARGE SCALE GENOMIC DNA]</scope>
    <source>
        <strain evidence="1">SQ_2022a</strain>
    </source>
</reference>
<gene>
    <name evidence="1" type="ORF">LOK49_LG01G03710</name>
</gene>
<dbReference type="Proteomes" id="UP001060215">
    <property type="component" value="Chromosome 1"/>
</dbReference>
<keyword evidence="2" id="KW-1185">Reference proteome</keyword>
<sequence>MAKRSCVKLDIYRKFSNALAGTVIASVAWIGYEAFLKLKHETKVEHIFVLGNSGEQFEITLVLSNQTGARSVGLVPSFVKPAYVPHCEAVYCYTVLLSRDLIPVLTDCK</sequence>
<evidence type="ECO:0000313" key="2">
    <source>
        <dbReference type="Proteomes" id="UP001060215"/>
    </source>
</evidence>
<comment type="caution">
    <text evidence="1">The sequence shown here is derived from an EMBL/GenBank/DDBJ whole genome shotgun (WGS) entry which is preliminary data.</text>
</comment>
<evidence type="ECO:0000313" key="1">
    <source>
        <dbReference type="EMBL" id="KAI8029899.1"/>
    </source>
</evidence>
<proteinExistence type="predicted"/>
<organism evidence="1 2">
    <name type="scientific">Camellia lanceoleosa</name>
    <dbReference type="NCBI Taxonomy" id="1840588"/>
    <lineage>
        <taxon>Eukaryota</taxon>
        <taxon>Viridiplantae</taxon>
        <taxon>Streptophyta</taxon>
        <taxon>Embryophyta</taxon>
        <taxon>Tracheophyta</taxon>
        <taxon>Spermatophyta</taxon>
        <taxon>Magnoliopsida</taxon>
        <taxon>eudicotyledons</taxon>
        <taxon>Gunneridae</taxon>
        <taxon>Pentapetalae</taxon>
        <taxon>asterids</taxon>
        <taxon>Ericales</taxon>
        <taxon>Theaceae</taxon>
        <taxon>Camellia</taxon>
    </lineage>
</organism>
<dbReference type="EMBL" id="CM045758">
    <property type="protein sequence ID" value="KAI8029899.1"/>
    <property type="molecule type" value="Genomic_DNA"/>
</dbReference>